<dbReference type="Proteomes" id="UP000322139">
    <property type="component" value="Unassembled WGS sequence"/>
</dbReference>
<dbReference type="EMBL" id="VTER01000007">
    <property type="protein sequence ID" value="TYS46607.1"/>
    <property type="molecule type" value="Genomic_DNA"/>
</dbReference>
<keyword evidence="1" id="KW-0175">Coiled coil</keyword>
<evidence type="ECO:0000313" key="2">
    <source>
        <dbReference type="EMBL" id="TYS46607.1"/>
    </source>
</evidence>
<dbReference type="AlphaFoldDB" id="A0A5D4R5G8"/>
<comment type="caution">
    <text evidence="2">The sequence shown here is derived from an EMBL/GenBank/DDBJ whole genome shotgun (WGS) entry which is preliminary data.</text>
</comment>
<organism evidence="2 3">
    <name type="scientific">Bacillus infantis</name>
    <dbReference type="NCBI Taxonomy" id="324767"/>
    <lineage>
        <taxon>Bacteria</taxon>
        <taxon>Bacillati</taxon>
        <taxon>Bacillota</taxon>
        <taxon>Bacilli</taxon>
        <taxon>Bacillales</taxon>
        <taxon>Bacillaceae</taxon>
        <taxon>Bacillus</taxon>
    </lineage>
</organism>
<dbReference type="Gene3D" id="6.10.140.1110">
    <property type="match status" value="1"/>
</dbReference>
<evidence type="ECO:0008006" key="4">
    <source>
        <dbReference type="Google" id="ProtNLM"/>
    </source>
</evidence>
<name>A0A5D4R5G8_9BACI</name>
<evidence type="ECO:0000256" key="1">
    <source>
        <dbReference type="SAM" id="Coils"/>
    </source>
</evidence>
<reference evidence="2 3" key="1">
    <citation type="submission" date="2019-08" db="EMBL/GenBank/DDBJ databases">
        <title>Bacillus genomes from the desert of Cuatro Cienegas, Coahuila.</title>
        <authorList>
            <person name="Olmedo-Alvarez G."/>
        </authorList>
    </citation>
    <scope>NUCLEOTIDE SEQUENCE [LARGE SCALE GENOMIC DNA]</scope>
    <source>
        <strain evidence="2 3">CH446_14T</strain>
    </source>
</reference>
<evidence type="ECO:0000313" key="3">
    <source>
        <dbReference type="Proteomes" id="UP000322139"/>
    </source>
</evidence>
<accession>A0A5D4R5G8</accession>
<sequence>MKILQTATVKQILTEKSKRKLLETYMERKTQLLKECEQLRFEARKIEKSKKFQQAGLTANFEKETGRRKEKIKLLEFQMEQLHMLPLGSELKEKEVQAVVEIGIGDAWDEVSANKTIIIEDGVVKEIR</sequence>
<dbReference type="InterPro" id="IPR021297">
    <property type="entry name" value="YlqD"/>
</dbReference>
<gene>
    <name evidence="2" type="ORF">FZD51_14105</name>
</gene>
<feature type="coiled-coil region" evidence="1">
    <location>
        <begin position="22"/>
        <end position="49"/>
    </location>
</feature>
<proteinExistence type="predicted"/>
<dbReference type="RefSeq" id="WP_148975383.1">
    <property type="nucleotide sequence ID" value="NZ_JBNIKT010000009.1"/>
</dbReference>
<protein>
    <recommendedName>
        <fullName evidence="4">YlqD protein</fullName>
    </recommendedName>
</protein>
<dbReference type="Pfam" id="PF11068">
    <property type="entry name" value="YlqD"/>
    <property type="match status" value="1"/>
</dbReference>